<feature type="domain" description="BIG2" evidence="1">
    <location>
        <begin position="56"/>
        <end position="135"/>
    </location>
</feature>
<reference evidence="2 3" key="1">
    <citation type="submission" date="2018-01" db="EMBL/GenBank/DDBJ databases">
        <title>Whole genome sequencing of Histamine producing bacteria.</title>
        <authorList>
            <person name="Butler K."/>
        </authorList>
    </citation>
    <scope>NUCLEOTIDE SEQUENCE [LARGE SCALE GENOMIC DNA]</scope>
    <source>
        <strain evidence="2 3">A2-1</strain>
    </source>
</reference>
<dbReference type="GeneID" id="61229899"/>
<feature type="domain" description="BIG2" evidence="1">
    <location>
        <begin position="885"/>
        <end position="969"/>
    </location>
</feature>
<gene>
    <name evidence="2" type="ORF">C0W41_04625</name>
</gene>
<dbReference type="EMBL" id="PYOY01000002">
    <property type="protein sequence ID" value="PSX08391.1"/>
    <property type="molecule type" value="Genomic_DNA"/>
</dbReference>
<protein>
    <recommendedName>
        <fullName evidence="1">BIG2 domain-containing protein</fullName>
    </recommendedName>
</protein>
<feature type="domain" description="BIG2" evidence="1">
    <location>
        <begin position="328"/>
        <end position="416"/>
    </location>
</feature>
<comment type="caution">
    <text evidence="2">The sequence shown here is derived from an EMBL/GenBank/DDBJ whole genome shotgun (WGS) entry which is preliminary data.</text>
</comment>
<dbReference type="RefSeq" id="WP_045133020.1">
    <property type="nucleotide sequence ID" value="NZ_JZSX01000007.1"/>
</dbReference>
<dbReference type="PROSITE" id="PS51257">
    <property type="entry name" value="PROKAR_LIPOPROTEIN"/>
    <property type="match status" value="1"/>
</dbReference>
<accession>A0A855SDS2</accession>
<evidence type="ECO:0000259" key="1">
    <source>
        <dbReference type="SMART" id="SM00635"/>
    </source>
</evidence>
<dbReference type="Proteomes" id="UP000241440">
    <property type="component" value="Unassembled WGS sequence"/>
</dbReference>
<dbReference type="InterPro" id="IPR003343">
    <property type="entry name" value="Big_2"/>
</dbReference>
<organism evidence="2 3">
    <name type="scientific">Photobacterium angustum</name>
    <dbReference type="NCBI Taxonomy" id="661"/>
    <lineage>
        <taxon>Bacteria</taxon>
        <taxon>Pseudomonadati</taxon>
        <taxon>Pseudomonadota</taxon>
        <taxon>Gammaproteobacteria</taxon>
        <taxon>Vibrionales</taxon>
        <taxon>Vibrionaceae</taxon>
        <taxon>Photobacterium</taxon>
    </lineage>
</organism>
<sequence length="1271" mass="135387">MLKHSNFHNGYLFLLLSILFFSFSSISGCDRSGNGEDSAKTKVLEKITVETSNKTILKGINTNEERAIPIGYSLEMTAIGHYSDGSTQDISDQVSWQLSNQEVGQLSKNIFISKLQGLILVKASLDDIKSQDFSIEVTNAHLENIVISQSQPRSGKADITFAKGIKTALIATAYYSDGTAIDVTHLVSWHSNNPTIADVEDGALQILANSGETSIHAKLGNIESQELSVEATQAELISVSISSKIPKTAKSDLTLAKGMQVKLLATAHYSDGSSPDVTDQVKWKSSNPGVASFKGQFLEANHPGNTNVLASFKGLDSQPLSVESTAATVTSINITANAPYTGNADYTLAKGISIPFTANAYFSDNSVLDVTNAVTWVSDSPDIAKFSKNQLKALSDSSETKVHAVFKGVQSNSKQIKTTSAELISLSINTNASNSSADAGISLAKGLKVNFTVTAHYSDNSSLDVTNQAAWNSDTPAVASFTENTLKINSPSGFANVHALYGGLSSDTKTVLAADPELISVSISTDTPKSSSENILLPKGITLAFKAFAYYSDGSSLDVTNEIAWSSSTPDVADFNVNTLKANSDIGTTIVHATYAGVKSDSKVIETTAATIESLSISAQAPHTNSADITLPKGVNVSFIAYAHYSDGSSKNVTAQSSWLSDNPSIANFTNNTLEASSNSGSAKVYASFDGISSNTKSIIATNAKIESVSIKTEKTPNALILPKGTQISFVATAHYSDGSTQNVTELASWISNQPHVANFSSNKLDAKADSGNVEIFASFGNVKSNTKTVMVTAAQLAKIFISKTSDGNILPNGTNAEFKAIAHYSDGTTTDITNDASWTSTTPEVANFTKNILEAKAEQGTTEVSAYFNGVQSNKVIIETSHALLTQVTISANTTQSPLRLPKGISLSFKAIAHYSDGESVDITNSASWRSSVSNIANFTKNRLEAKADTGSTQVTALYAGIKSEPINIEVISAILESVSIETNNQDTTISLPHGTSIAFIATAYYSDGMVEDVTSTASWTSKDASIVNFNDNILEAKATHGQATVFATFNNTVSNNFTVYAAPAELQQLNIVGANSLPAYDSTVKEVYTLSGIYSDGTTKPYSGNITWNNIITPSNLASFSEINQELTTHPENDVAGNVHLHACTPAGICATHDILLYSEIIQVKSSEVGGVNKTCEDIGHKSITQDQYKEIMNSSYRPVKWSTWSREYVEWSHHKLKAYIYGRVGIAAASGYFNKAAFIVTTSTGIKVDMFNFVAGTKHGPTHLICQK</sequence>
<feature type="domain" description="BIG2" evidence="1">
    <location>
        <begin position="524"/>
        <end position="605"/>
    </location>
</feature>
<feature type="domain" description="BIG2" evidence="1">
    <location>
        <begin position="148"/>
        <end position="229"/>
    </location>
</feature>
<feature type="domain" description="BIG2" evidence="1">
    <location>
        <begin position="800"/>
        <end position="879"/>
    </location>
</feature>
<proteinExistence type="predicted"/>
<evidence type="ECO:0000313" key="3">
    <source>
        <dbReference type="Proteomes" id="UP000241440"/>
    </source>
</evidence>
<feature type="domain" description="BIG2" evidence="1">
    <location>
        <begin position="618"/>
        <end position="699"/>
    </location>
</feature>
<name>A0A855SDS2_PHOAN</name>
<dbReference type="AlphaFoldDB" id="A0A855SDS2"/>
<feature type="domain" description="BIG2" evidence="1">
    <location>
        <begin position="235"/>
        <end position="322"/>
    </location>
</feature>
<feature type="domain" description="BIG2" evidence="1">
    <location>
        <begin position="428"/>
        <end position="511"/>
    </location>
</feature>
<dbReference type="SMART" id="SM00635">
    <property type="entry name" value="BID_2"/>
    <property type="match status" value="9"/>
</dbReference>
<dbReference type="Gene3D" id="2.60.40.1080">
    <property type="match status" value="11"/>
</dbReference>
<evidence type="ECO:0000313" key="2">
    <source>
        <dbReference type="EMBL" id="PSX08391.1"/>
    </source>
</evidence>